<dbReference type="OrthoDB" id="4703408at2759"/>
<feature type="region of interest" description="Disordered" evidence="1">
    <location>
        <begin position="254"/>
        <end position="312"/>
    </location>
</feature>
<reference evidence="3" key="2">
    <citation type="journal article" date="2019" name="Mol. Plant Microbe Interact.">
        <title>Genome sequence resources for four phytopathogenic fungi from the Colletotrichum orbiculare species complex.</title>
        <authorList>
            <person name="Gan P."/>
            <person name="Tsushima A."/>
            <person name="Narusaka M."/>
            <person name="Narusaka Y."/>
            <person name="Takano Y."/>
            <person name="Kubo Y."/>
            <person name="Shirasu K."/>
        </authorList>
    </citation>
    <scope>GENOME REANNOTATION</scope>
    <source>
        <strain evidence="3">104-T / ATCC 96160 / CBS 514.97 / LARS 414 / MAFF 240422</strain>
    </source>
</reference>
<keyword evidence="3" id="KW-1185">Reference proteome</keyword>
<dbReference type="STRING" id="1213857.A0A484FAE9"/>
<protein>
    <submittedName>
        <fullName evidence="2">Uncharacterized protein</fullName>
    </submittedName>
</protein>
<evidence type="ECO:0000313" key="3">
    <source>
        <dbReference type="Proteomes" id="UP000014480"/>
    </source>
</evidence>
<dbReference type="EMBL" id="AMCV02000047">
    <property type="protein sequence ID" value="TDZ14908.1"/>
    <property type="molecule type" value="Genomic_DNA"/>
</dbReference>
<evidence type="ECO:0000313" key="2">
    <source>
        <dbReference type="EMBL" id="TDZ14908.1"/>
    </source>
</evidence>
<sequence>MVCDIRPAISSTKTHYLDPYETPPTCPCPQRSRSPSKRCPSHGCCRLSSVLYLCPKDCRRPLNYHRYIDATEDASSRSSRRWSRSQPRARWRDLRILDSNPNFQTRESSDFRFAVTELRDIGRILLHAEAELDKARSRVERERARHRRSHGSSCERMLDTRECGWTRRVANMVAETDDLKFSIELLAECWVKYVGLLRKYENMGQRRVSGIVEDRGLSGRDWDRKSRKGTEKAWRHVRWEDWARGADDVRDCEMEKKRERERERERHRERDTDRKRDKDQARQTSTQDTYVARDVYEDRRKPTEKQRRRSWW</sequence>
<proteinExistence type="predicted"/>
<accession>A0A484FAE9</accession>
<dbReference type="AlphaFoldDB" id="A0A484FAE9"/>
<reference evidence="3" key="1">
    <citation type="journal article" date="2013" name="New Phytol.">
        <title>Comparative genomic and transcriptomic analyses reveal the hemibiotrophic stage shift of Colletotrichum fungi.</title>
        <authorList>
            <person name="Gan P."/>
            <person name="Ikeda K."/>
            <person name="Irieda H."/>
            <person name="Narusaka M."/>
            <person name="O'Connell R.J."/>
            <person name="Narusaka Y."/>
            <person name="Takano Y."/>
            <person name="Kubo Y."/>
            <person name="Shirasu K."/>
        </authorList>
    </citation>
    <scope>NUCLEOTIDE SEQUENCE [LARGE SCALE GENOMIC DNA]</scope>
    <source>
        <strain evidence="3">104-T / ATCC 96160 / CBS 514.97 / LARS 414 / MAFF 240422</strain>
    </source>
</reference>
<dbReference type="Proteomes" id="UP000014480">
    <property type="component" value="Unassembled WGS sequence"/>
</dbReference>
<comment type="caution">
    <text evidence="2">The sequence shown here is derived from an EMBL/GenBank/DDBJ whole genome shotgun (WGS) entry which is preliminary data.</text>
</comment>
<gene>
    <name evidence="2" type="ORF">Cob_v012263</name>
</gene>
<name>A0A484FAE9_COLOR</name>
<feature type="compositionally biased region" description="Basic and acidic residues" evidence="1">
    <location>
        <begin position="294"/>
        <end position="305"/>
    </location>
</feature>
<organism evidence="2 3">
    <name type="scientific">Colletotrichum orbiculare (strain 104-T / ATCC 96160 / CBS 514.97 / LARS 414 / MAFF 240422)</name>
    <name type="common">Cucumber anthracnose fungus</name>
    <name type="synonym">Colletotrichum lagenarium</name>
    <dbReference type="NCBI Taxonomy" id="1213857"/>
    <lineage>
        <taxon>Eukaryota</taxon>
        <taxon>Fungi</taxon>
        <taxon>Dikarya</taxon>
        <taxon>Ascomycota</taxon>
        <taxon>Pezizomycotina</taxon>
        <taxon>Sordariomycetes</taxon>
        <taxon>Hypocreomycetidae</taxon>
        <taxon>Glomerellales</taxon>
        <taxon>Glomerellaceae</taxon>
        <taxon>Colletotrichum</taxon>
        <taxon>Colletotrichum orbiculare species complex</taxon>
    </lineage>
</organism>
<feature type="compositionally biased region" description="Basic and acidic residues" evidence="1">
    <location>
        <begin position="254"/>
        <end position="281"/>
    </location>
</feature>
<evidence type="ECO:0000256" key="1">
    <source>
        <dbReference type="SAM" id="MobiDB-lite"/>
    </source>
</evidence>